<protein>
    <submittedName>
        <fullName evidence="1">Uncharacterized protein</fullName>
    </submittedName>
</protein>
<evidence type="ECO:0000313" key="1">
    <source>
        <dbReference type="EMBL" id="KDR19809.1"/>
    </source>
</evidence>
<gene>
    <name evidence="1" type="ORF">L798_04742</name>
</gene>
<dbReference type="Proteomes" id="UP000027135">
    <property type="component" value="Unassembled WGS sequence"/>
</dbReference>
<accession>A0A067RAM8</accession>
<dbReference type="EMBL" id="KK852632">
    <property type="protein sequence ID" value="KDR19809.1"/>
    <property type="molecule type" value="Genomic_DNA"/>
</dbReference>
<keyword evidence="2" id="KW-1185">Reference proteome</keyword>
<sequence length="110" mass="13039">MQTGFPQLQMLRQDTDLTRRGFYFHINNNNMKACAYLDYDKLFKVKTSVDTFKASFLETEIEPKWRDNKSVSSYRGRNAVEAVKWLSEAQKKHTEVPRRVIKIQLLYGRC</sequence>
<proteinExistence type="predicted"/>
<evidence type="ECO:0000313" key="2">
    <source>
        <dbReference type="Proteomes" id="UP000027135"/>
    </source>
</evidence>
<dbReference type="AlphaFoldDB" id="A0A067RAM8"/>
<dbReference type="InParanoid" id="A0A067RAM8"/>
<reference evidence="1 2" key="1">
    <citation type="journal article" date="2014" name="Nat. Commun.">
        <title>Molecular traces of alternative social organization in a termite genome.</title>
        <authorList>
            <person name="Terrapon N."/>
            <person name="Li C."/>
            <person name="Robertson H.M."/>
            <person name="Ji L."/>
            <person name="Meng X."/>
            <person name="Booth W."/>
            <person name="Chen Z."/>
            <person name="Childers C.P."/>
            <person name="Glastad K.M."/>
            <person name="Gokhale K."/>
            <person name="Gowin J."/>
            <person name="Gronenberg W."/>
            <person name="Hermansen R.A."/>
            <person name="Hu H."/>
            <person name="Hunt B.G."/>
            <person name="Huylmans A.K."/>
            <person name="Khalil S.M."/>
            <person name="Mitchell R.D."/>
            <person name="Munoz-Torres M.C."/>
            <person name="Mustard J.A."/>
            <person name="Pan H."/>
            <person name="Reese J.T."/>
            <person name="Scharf M.E."/>
            <person name="Sun F."/>
            <person name="Vogel H."/>
            <person name="Xiao J."/>
            <person name="Yang W."/>
            <person name="Yang Z."/>
            <person name="Yang Z."/>
            <person name="Zhou J."/>
            <person name="Zhu J."/>
            <person name="Brent C.S."/>
            <person name="Elsik C.G."/>
            <person name="Goodisman M.A."/>
            <person name="Liberles D.A."/>
            <person name="Roe R.M."/>
            <person name="Vargo E.L."/>
            <person name="Vilcinskas A."/>
            <person name="Wang J."/>
            <person name="Bornberg-Bauer E."/>
            <person name="Korb J."/>
            <person name="Zhang G."/>
            <person name="Liebig J."/>
        </authorList>
    </citation>
    <scope>NUCLEOTIDE SEQUENCE [LARGE SCALE GENOMIC DNA]</scope>
    <source>
        <tissue evidence="1">Whole organism</tissue>
    </source>
</reference>
<name>A0A067RAM8_ZOONE</name>
<organism evidence="1 2">
    <name type="scientific">Zootermopsis nevadensis</name>
    <name type="common">Dampwood termite</name>
    <dbReference type="NCBI Taxonomy" id="136037"/>
    <lineage>
        <taxon>Eukaryota</taxon>
        <taxon>Metazoa</taxon>
        <taxon>Ecdysozoa</taxon>
        <taxon>Arthropoda</taxon>
        <taxon>Hexapoda</taxon>
        <taxon>Insecta</taxon>
        <taxon>Pterygota</taxon>
        <taxon>Neoptera</taxon>
        <taxon>Polyneoptera</taxon>
        <taxon>Dictyoptera</taxon>
        <taxon>Blattodea</taxon>
        <taxon>Blattoidea</taxon>
        <taxon>Termitoidae</taxon>
        <taxon>Termopsidae</taxon>
        <taxon>Zootermopsis</taxon>
    </lineage>
</organism>